<accession>A0A401QF70</accession>
<protein>
    <submittedName>
        <fullName evidence="1">Uncharacterized protein</fullName>
    </submittedName>
</protein>
<comment type="caution">
    <text evidence="1">The sequence shown here is derived from an EMBL/GenBank/DDBJ whole genome shotgun (WGS) entry which is preliminary data.</text>
</comment>
<dbReference type="STRING" id="75743.A0A401QF70"/>
<evidence type="ECO:0000313" key="1">
    <source>
        <dbReference type="EMBL" id="GCB84003.1"/>
    </source>
</evidence>
<proteinExistence type="predicted"/>
<feature type="non-terminal residue" evidence="1">
    <location>
        <position position="135"/>
    </location>
</feature>
<keyword evidence="2" id="KW-1185">Reference proteome</keyword>
<evidence type="ECO:0000313" key="2">
    <source>
        <dbReference type="Proteomes" id="UP000288216"/>
    </source>
</evidence>
<dbReference type="InterPro" id="IPR039575">
    <property type="entry name" value="P3H"/>
</dbReference>
<name>A0A401QF70_SCYTO</name>
<dbReference type="PANTHER" id="PTHR14049:SF14">
    <property type="entry name" value="PROLYL 3-HYDROXYLASE 3"/>
    <property type="match status" value="1"/>
</dbReference>
<dbReference type="AlphaFoldDB" id="A0A401QF70"/>
<gene>
    <name evidence="1" type="ORF">scyTo_0024527</name>
</gene>
<feature type="non-terminal residue" evidence="1">
    <location>
        <position position="1"/>
    </location>
</feature>
<dbReference type="GO" id="GO:0005783">
    <property type="term" value="C:endoplasmic reticulum"/>
    <property type="evidence" value="ECO:0007669"/>
    <property type="project" value="TreeGrafter"/>
</dbReference>
<sequence length="135" mass="14471">SSSLFANLKVLMDSNQLSGNQRVVFDGVLTPEECAAIRSLANSPPAASPILMQAATDLGTFSVSGSSTRLPSKHPETLTILRALQLAHEGLLRPDSAQLYYQASERARAVAQAHFRSKSPLHPSFSWLGCHTAQA</sequence>
<dbReference type="GO" id="GO:0032963">
    <property type="term" value="P:collagen metabolic process"/>
    <property type="evidence" value="ECO:0007669"/>
    <property type="project" value="InterPro"/>
</dbReference>
<dbReference type="EMBL" id="BFAA01048964">
    <property type="protein sequence ID" value="GCB84003.1"/>
    <property type="molecule type" value="Genomic_DNA"/>
</dbReference>
<reference evidence="1 2" key="1">
    <citation type="journal article" date="2018" name="Nat. Ecol. Evol.">
        <title>Shark genomes provide insights into elasmobranch evolution and the origin of vertebrates.</title>
        <authorList>
            <person name="Hara Y"/>
            <person name="Yamaguchi K"/>
            <person name="Onimaru K"/>
            <person name="Kadota M"/>
            <person name="Koyanagi M"/>
            <person name="Keeley SD"/>
            <person name="Tatsumi K"/>
            <person name="Tanaka K"/>
            <person name="Motone F"/>
            <person name="Kageyama Y"/>
            <person name="Nozu R"/>
            <person name="Adachi N"/>
            <person name="Nishimura O"/>
            <person name="Nakagawa R"/>
            <person name="Tanegashima C"/>
            <person name="Kiyatake I"/>
            <person name="Matsumoto R"/>
            <person name="Murakumo K"/>
            <person name="Nishida K"/>
            <person name="Terakita A"/>
            <person name="Kuratani S"/>
            <person name="Sato K"/>
            <person name="Hyodo S Kuraku.S."/>
        </authorList>
    </citation>
    <scope>NUCLEOTIDE SEQUENCE [LARGE SCALE GENOMIC DNA]</scope>
</reference>
<dbReference type="GO" id="GO:0019797">
    <property type="term" value="F:procollagen-proline 3-dioxygenase activity"/>
    <property type="evidence" value="ECO:0007669"/>
    <property type="project" value="TreeGrafter"/>
</dbReference>
<organism evidence="1 2">
    <name type="scientific">Scyliorhinus torazame</name>
    <name type="common">Cloudy catshark</name>
    <name type="synonym">Catulus torazame</name>
    <dbReference type="NCBI Taxonomy" id="75743"/>
    <lineage>
        <taxon>Eukaryota</taxon>
        <taxon>Metazoa</taxon>
        <taxon>Chordata</taxon>
        <taxon>Craniata</taxon>
        <taxon>Vertebrata</taxon>
        <taxon>Chondrichthyes</taxon>
        <taxon>Elasmobranchii</taxon>
        <taxon>Galeomorphii</taxon>
        <taxon>Galeoidea</taxon>
        <taxon>Carcharhiniformes</taxon>
        <taxon>Scyliorhinidae</taxon>
        <taxon>Scyliorhinus</taxon>
    </lineage>
</organism>
<dbReference type="PANTHER" id="PTHR14049">
    <property type="entry name" value="LEPRECAN 1"/>
    <property type="match status" value="1"/>
</dbReference>
<dbReference type="Proteomes" id="UP000288216">
    <property type="component" value="Unassembled WGS sequence"/>
</dbReference>